<dbReference type="Proteomes" id="UP000352698">
    <property type="component" value="Unassembled WGS sequence"/>
</dbReference>
<evidence type="ECO:0000256" key="1">
    <source>
        <dbReference type="SAM" id="Phobius"/>
    </source>
</evidence>
<dbReference type="AlphaFoldDB" id="A0A7Z9AWL2"/>
<protein>
    <submittedName>
        <fullName evidence="2">Uncharacterized protein</fullName>
    </submittedName>
</protein>
<keyword evidence="1" id="KW-0812">Transmembrane</keyword>
<accession>A0A7Z9AWL2</accession>
<comment type="caution">
    <text evidence="2">The sequence shown here is derived from an EMBL/GenBank/DDBJ whole genome shotgun (WGS) entry which is preliminary data.</text>
</comment>
<feature type="transmembrane region" description="Helical" evidence="1">
    <location>
        <begin position="37"/>
        <end position="55"/>
    </location>
</feature>
<keyword evidence="1" id="KW-0472">Membrane</keyword>
<organism evidence="2 3">
    <name type="scientific">Enterococcus hirae</name>
    <dbReference type="NCBI Taxonomy" id="1354"/>
    <lineage>
        <taxon>Bacteria</taxon>
        <taxon>Bacillati</taxon>
        <taxon>Bacillota</taxon>
        <taxon>Bacilli</taxon>
        <taxon>Lactobacillales</taxon>
        <taxon>Enterococcaceae</taxon>
        <taxon>Enterococcus</taxon>
    </lineage>
</organism>
<sequence length="94" mass="11636">MFRVFQLVFGWSRIAVRGQFFYLILQKNHNVKKFSAQPLFFTIIILSYLSFYLFIYYHIYLFIYLSIIIFIFFYLSYKMLMYQCLTTVIDNDNR</sequence>
<dbReference type="EMBL" id="CABEEP010000003">
    <property type="protein sequence ID" value="VTQ74236.1"/>
    <property type="molecule type" value="Genomic_DNA"/>
</dbReference>
<proteinExistence type="predicted"/>
<evidence type="ECO:0000313" key="3">
    <source>
        <dbReference type="Proteomes" id="UP000352698"/>
    </source>
</evidence>
<feature type="transmembrane region" description="Helical" evidence="1">
    <location>
        <begin position="61"/>
        <end position="77"/>
    </location>
</feature>
<evidence type="ECO:0000313" key="2">
    <source>
        <dbReference type="EMBL" id="VTQ74236.1"/>
    </source>
</evidence>
<reference evidence="2 3" key="1">
    <citation type="submission" date="2019-05" db="EMBL/GenBank/DDBJ databases">
        <authorList>
            <consortium name="Pathogen Informatics"/>
        </authorList>
    </citation>
    <scope>NUCLEOTIDE SEQUENCE [LARGE SCALE GENOMIC DNA]</scope>
    <source>
        <strain evidence="2 3">NCTC12204</strain>
    </source>
</reference>
<gene>
    <name evidence="2" type="ORF">NCTC12204_02810</name>
</gene>
<keyword evidence="1" id="KW-1133">Transmembrane helix</keyword>
<name>A0A7Z9AWL2_ENTHR</name>